<evidence type="ECO:0000313" key="2">
    <source>
        <dbReference type="EMBL" id="MEN3745779.1"/>
    </source>
</evidence>
<dbReference type="Proteomes" id="UP001427805">
    <property type="component" value="Unassembled WGS sequence"/>
</dbReference>
<sequence length="177" mass="19032">MYRKLIFATALTITLMSPGARAQALEYDCDTQAEHYSVLKAVQDGPDYAASANISLREIFAVKKYVTLGMLEFEPEDGSWRARLGITALNAGKQTVIMGTLEITRGDKAEEPKILGDVFEFQKGKAYPIELTLGAGGGVAKLGDHSVPLDLKASGKVNVSVICSGGEFLFTDLKLGK</sequence>
<protein>
    <submittedName>
        <fullName evidence="2">Uncharacterized protein</fullName>
    </submittedName>
</protein>
<keyword evidence="3" id="KW-1185">Reference proteome</keyword>
<comment type="caution">
    <text evidence="2">The sequence shown here is derived from an EMBL/GenBank/DDBJ whole genome shotgun (WGS) entry which is preliminary data.</text>
</comment>
<dbReference type="EMBL" id="JBDIZK010000001">
    <property type="protein sequence ID" value="MEN3745779.1"/>
    <property type="molecule type" value="Genomic_DNA"/>
</dbReference>
<feature type="signal peptide" evidence="1">
    <location>
        <begin position="1"/>
        <end position="22"/>
    </location>
</feature>
<dbReference type="RefSeq" id="WP_346244784.1">
    <property type="nucleotide sequence ID" value="NZ_JBDIZK010000001.1"/>
</dbReference>
<feature type="chain" id="PRO_5045963589" evidence="1">
    <location>
        <begin position="23"/>
        <end position="177"/>
    </location>
</feature>
<evidence type="ECO:0000256" key="1">
    <source>
        <dbReference type="SAM" id="SignalP"/>
    </source>
</evidence>
<gene>
    <name evidence="2" type="ORF">TPR58_01270</name>
</gene>
<keyword evidence="1" id="KW-0732">Signal</keyword>
<evidence type="ECO:0000313" key="3">
    <source>
        <dbReference type="Proteomes" id="UP001427805"/>
    </source>
</evidence>
<name>A0ABV0B2F4_9SPHN</name>
<accession>A0ABV0B2F4</accession>
<proteinExistence type="predicted"/>
<reference evidence="2 3" key="1">
    <citation type="submission" date="2024-05" db="EMBL/GenBank/DDBJ databases">
        <title>Sphingomonas sp. HF-S3 16S ribosomal RNA gene Genome sequencing and assembly.</title>
        <authorList>
            <person name="Lee H."/>
        </authorList>
    </citation>
    <scope>NUCLEOTIDE SEQUENCE [LARGE SCALE GENOMIC DNA]</scope>
    <source>
        <strain evidence="2 3">HF-S3</strain>
    </source>
</reference>
<organism evidence="2 3">
    <name type="scientific">Sphingomonas rustica</name>
    <dbReference type="NCBI Taxonomy" id="3103142"/>
    <lineage>
        <taxon>Bacteria</taxon>
        <taxon>Pseudomonadati</taxon>
        <taxon>Pseudomonadota</taxon>
        <taxon>Alphaproteobacteria</taxon>
        <taxon>Sphingomonadales</taxon>
        <taxon>Sphingomonadaceae</taxon>
        <taxon>Sphingomonas</taxon>
    </lineage>
</organism>